<dbReference type="EMBL" id="KL447787">
    <property type="protein sequence ID" value="KFO77070.1"/>
    <property type="molecule type" value="Genomic_DNA"/>
</dbReference>
<organism evidence="1 2">
    <name type="scientific">Cuculus canorus</name>
    <name type="common">Common cuckoo</name>
    <dbReference type="NCBI Taxonomy" id="55661"/>
    <lineage>
        <taxon>Eukaryota</taxon>
        <taxon>Metazoa</taxon>
        <taxon>Chordata</taxon>
        <taxon>Craniata</taxon>
        <taxon>Vertebrata</taxon>
        <taxon>Euteleostomi</taxon>
        <taxon>Archelosauria</taxon>
        <taxon>Archosauria</taxon>
        <taxon>Dinosauria</taxon>
        <taxon>Saurischia</taxon>
        <taxon>Theropoda</taxon>
        <taxon>Coelurosauria</taxon>
        <taxon>Aves</taxon>
        <taxon>Neognathae</taxon>
        <taxon>Neoaves</taxon>
        <taxon>Otidimorphae</taxon>
        <taxon>Cuculiformes</taxon>
        <taxon>Cuculidae</taxon>
        <taxon>Cuculus</taxon>
    </lineage>
</organism>
<keyword evidence="2" id="KW-1185">Reference proteome</keyword>
<evidence type="ECO:0000313" key="2">
    <source>
        <dbReference type="Proteomes" id="UP000053760"/>
    </source>
</evidence>
<reference evidence="1 2" key="1">
    <citation type="submission" date="2014-04" db="EMBL/GenBank/DDBJ databases">
        <title>Genome evolution of avian class.</title>
        <authorList>
            <person name="Zhang G."/>
            <person name="Li C."/>
        </authorList>
    </citation>
    <scope>NUCLEOTIDE SEQUENCE [LARGE SCALE GENOMIC DNA]</scope>
    <source>
        <strain evidence="1">BGI_N303</strain>
    </source>
</reference>
<feature type="non-terminal residue" evidence="1">
    <location>
        <position position="1"/>
    </location>
</feature>
<feature type="non-terminal residue" evidence="1">
    <location>
        <position position="84"/>
    </location>
</feature>
<evidence type="ECO:0000313" key="1">
    <source>
        <dbReference type="EMBL" id="KFO77070.1"/>
    </source>
</evidence>
<dbReference type="Proteomes" id="UP000053760">
    <property type="component" value="Unassembled WGS sequence"/>
</dbReference>
<proteinExistence type="predicted"/>
<dbReference type="AlphaFoldDB" id="A0A091G3F6"/>
<protein>
    <submittedName>
        <fullName evidence="1">Uncharacterized protein</fullName>
    </submittedName>
</protein>
<gene>
    <name evidence="1" type="ORF">N303_13392</name>
</gene>
<sequence length="84" mass="8932">GETLLPFAEPCFDSSSVTRAILTGIGIVFTAERCCEPGVSLFLTPLLEFVLFPEGPLSPSPSLYPIPLNGIKFCVSCICVLPAK</sequence>
<accession>A0A091G3F6</accession>
<name>A0A091G3F6_CUCCA</name>